<name>A0A835ISB8_9MAGN</name>
<protein>
    <recommendedName>
        <fullName evidence="3">Ubiquitin-like protease family profile domain-containing protein</fullName>
    </recommendedName>
</protein>
<dbReference type="OrthoDB" id="1899935at2759"/>
<organism evidence="1 2">
    <name type="scientific">Coptis chinensis</name>
    <dbReference type="NCBI Taxonomy" id="261450"/>
    <lineage>
        <taxon>Eukaryota</taxon>
        <taxon>Viridiplantae</taxon>
        <taxon>Streptophyta</taxon>
        <taxon>Embryophyta</taxon>
        <taxon>Tracheophyta</taxon>
        <taxon>Spermatophyta</taxon>
        <taxon>Magnoliopsida</taxon>
        <taxon>Ranunculales</taxon>
        <taxon>Ranunculaceae</taxon>
        <taxon>Coptidoideae</taxon>
        <taxon>Coptis</taxon>
    </lineage>
</organism>
<reference evidence="1 2" key="1">
    <citation type="submission" date="2020-10" db="EMBL/GenBank/DDBJ databases">
        <title>The Coptis chinensis genome and diversification of protoberbering-type alkaloids.</title>
        <authorList>
            <person name="Wang B."/>
            <person name="Shu S."/>
            <person name="Song C."/>
            <person name="Liu Y."/>
        </authorList>
    </citation>
    <scope>NUCLEOTIDE SEQUENCE [LARGE SCALE GENOMIC DNA]</scope>
    <source>
        <strain evidence="1">HL-2020</strain>
        <tissue evidence="1">Leaf</tissue>
    </source>
</reference>
<keyword evidence="2" id="KW-1185">Reference proteome</keyword>
<dbReference type="AlphaFoldDB" id="A0A835ISB8"/>
<dbReference type="InterPro" id="IPR038765">
    <property type="entry name" value="Papain-like_cys_pep_sf"/>
</dbReference>
<accession>A0A835ISB8</accession>
<evidence type="ECO:0000313" key="2">
    <source>
        <dbReference type="Proteomes" id="UP000631114"/>
    </source>
</evidence>
<proteinExistence type="predicted"/>
<dbReference type="Proteomes" id="UP000631114">
    <property type="component" value="Unassembled WGS sequence"/>
</dbReference>
<dbReference type="EMBL" id="JADFTS010000002">
    <property type="protein sequence ID" value="KAF9620758.1"/>
    <property type="molecule type" value="Genomic_DNA"/>
</dbReference>
<dbReference type="SUPFAM" id="SSF54001">
    <property type="entry name" value="Cysteine proteinases"/>
    <property type="match status" value="1"/>
</dbReference>
<sequence>MNEIVFIPYNPWFHWIVMVIDLFSMDVYWLDSAPVTWKSLSTPVKWIQANRSSQKPCWHHIKGLMQPDGKQCGIHEMRCFMQGIMIDPSPLPLKVGKMSLTF</sequence>
<comment type="caution">
    <text evidence="1">The sequence shown here is derived from an EMBL/GenBank/DDBJ whole genome shotgun (WGS) entry which is preliminary data.</text>
</comment>
<evidence type="ECO:0000313" key="1">
    <source>
        <dbReference type="EMBL" id="KAF9620758.1"/>
    </source>
</evidence>
<evidence type="ECO:0008006" key="3">
    <source>
        <dbReference type="Google" id="ProtNLM"/>
    </source>
</evidence>
<dbReference type="Gene3D" id="3.40.395.10">
    <property type="entry name" value="Adenoviral Proteinase, Chain A"/>
    <property type="match status" value="1"/>
</dbReference>
<gene>
    <name evidence="1" type="ORF">IFM89_014362</name>
</gene>